<evidence type="ECO:0000256" key="1">
    <source>
        <dbReference type="ARBA" id="ARBA00022737"/>
    </source>
</evidence>
<dbReference type="SMART" id="SM00320">
    <property type="entry name" value="WD40"/>
    <property type="match status" value="5"/>
</dbReference>
<name>A0A395MLD9_9HYPO</name>
<dbReference type="Gene3D" id="3.40.50.300">
    <property type="entry name" value="P-loop containing nucleotide triphosphate hydrolases"/>
    <property type="match status" value="1"/>
</dbReference>
<gene>
    <name evidence="5" type="ORF">FIE12Z_7011</name>
</gene>
<evidence type="ECO:0000256" key="3">
    <source>
        <dbReference type="SAM" id="MobiDB-lite"/>
    </source>
</evidence>
<dbReference type="InterPro" id="IPR001680">
    <property type="entry name" value="WD40_rpt"/>
</dbReference>
<dbReference type="PROSITE" id="PS50837">
    <property type="entry name" value="NACHT"/>
    <property type="match status" value="1"/>
</dbReference>
<dbReference type="InterPro" id="IPR015943">
    <property type="entry name" value="WD40/YVTN_repeat-like_dom_sf"/>
</dbReference>
<feature type="domain" description="NACHT" evidence="4">
    <location>
        <begin position="362"/>
        <end position="504"/>
    </location>
</feature>
<accession>A0A395MLD9</accession>
<dbReference type="EMBL" id="PXXK01000197">
    <property type="protein sequence ID" value="RFN48756.1"/>
    <property type="molecule type" value="Genomic_DNA"/>
</dbReference>
<dbReference type="SUPFAM" id="SSF52540">
    <property type="entry name" value="P-loop containing nucleoside triphosphate hydrolases"/>
    <property type="match status" value="1"/>
</dbReference>
<comment type="caution">
    <text evidence="5">The sequence shown here is derived from an EMBL/GenBank/DDBJ whole genome shotgun (WGS) entry which is preliminary data.</text>
</comment>
<dbReference type="InterPro" id="IPR011047">
    <property type="entry name" value="Quinoprotein_ADH-like_sf"/>
</dbReference>
<keyword evidence="5" id="KW-0808">Transferase</keyword>
<dbReference type="Pfam" id="PF24883">
    <property type="entry name" value="NPHP3_N"/>
    <property type="match status" value="1"/>
</dbReference>
<keyword evidence="1" id="KW-0677">Repeat</keyword>
<evidence type="ECO:0000313" key="5">
    <source>
        <dbReference type="EMBL" id="RFN48756.1"/>
    </source>
</evidence>
<dbReference type="InterPro" id="IPR027417">
    <property type="entry name" value="P-loop_NTPase"/>
</dbReference>
<feature type="region of interest" description="Disordered" evidence="3">
    <location>
        <begin position="43"/>
        <end position="67"/>
    </location>
</feature>
<dbReference type="PANTHER" id="PTHR10039:SF17">
    <property type="entry name" value="FUNGAL STAND N-TERMINAL GOODBYE DOMAIN-CONTAINING PROTEIN-RELATED"/>
    <property type="match status" value="1"/>
</dbReference>
<keyword evidence="5" id="KW-0418">Kinase</keyword>
<feature type="region of interest" description="Disordered" evidence="3">
    <location>
        <begin position="13"/>
        <end position="32"/>
    </location>
</feature>
<dbReference type="Gene3D" id="2.130.10.10">
    <property type="entry name" value="YVTN repeat-like/Quinoprotein amine dehydrogenase"/>
    <property type="match status" value="3"/>
</dbReference>
<dbReference type="SUPFAM" id="SSF50998">
    <property type="entry name" value="Quinoprotein alcohol dehydrogenase-like"/>
    <property type="match status" value="1"/>
</dbReference>
<protein>
    <submittedName>
        <fullName evidence="5">Atypical/alpha protein kinase</fullName>
    </submittedName>
</protein>
<dbReference type="Proteomes" id="UP000265631">
    <property type="component" value="Unassembled WGS sequence"/>
</dbReference>
<evidence type="ECO:0000256" key="2">
    <source>
        <dbReference type="PROSITE-ProRule" id="PRU00221"/>
    </source>
</evidence>
<organism evidence="5 6">
    <name type="scientific">Fusarium flagelliforme</name>
    <dbReference type="NCBI Taxonomy" id="2675880"/>
    <lineage>
        <taxon>Eukaryota</taxon>
        <taxon>Fungi</taxon>
        <taxon>Dikarya</taxon>
        <taxon>Ascomycota</taxon>
        <taxon>Pezizomycotina</taxon>
        <taxon>Sordariomycetes</taxon>
        <taxon>Hypocreomycetidae</taxon>
        <taxon>Hypocreales</taxon>
        <taxon>Nectriaceae</taxon>
        <taxon>Fusarium</taxon>
        <taxon>Fusarium incarnatum-equiseti species complex</taxon>
    </lineage>
</organism>
<proteinExistence type="predicted"/>
<evidence type="ECO:0000313" key="6">
    <source>
        <dbReference type="Proteomes" id="UP000265631"/>
    </source>
</evidence>
<dbReference type="InterPro" id="IPR007111">
    <property type="entry name" value="NACHT_NTPase"/>
</dbReference>
<dbReference type="PANTHER" id="PTHR10039">
    <property type="entry name" value="AMELOGENIN"/>
    <property type="match status" value="1"/>
</dbReference>
<reference evidence="5 6" key="1">
    <citation type="journal article" date="2018" name="PLoS Pathog.">
        <title>Evolution of structural diversity of trichothecenes, a family of toxins produced by plant pathogenic and entomopathogenic fungi.</title>
        <authorList>
            <person name="Proctor R.H."/>
            <person name="McCormick S.P."/>
            <person name="Kim H.S."/>
            <person name="Cardoza R.E."/>
            <person name="Stanley A.M."/>
            <person name="Lindo L."/>
            <person name="Kelly A."/>
            <person name="Brown D.W."/>
            <person name="Lee T."/>
            <person name="Vaughan M.M."/>
            <person name="Alexander N.J."/>
            <person name="Busman M."/>
            <person name="Gutierrez S."/>
        </authorList>
    </citation>
    <scope>NUCLEOTIDE SEQUENCE [LARGE SCALE GENOMIC DNA]</scope>
    <source>
        <strain evidence="5 6">NRRL 13405</strain>
    </source>
</reference>
<feature type="compositionally biased region" description="Low complexity" evidence="3">
    <location>
        <begin position="46"/>
        <end position="61"/>
    </location>
</feature>
<feature type="repeat" description="WD" evidence="2">
    <location>
        <begin position="910"/>
        <end position="950"/>
    </location>
</feature>
<dbReference type="InterPro" id="IPR056884">
    <property type="entry name" value="NPHP3-like_N"/>
</dbReference>
<dbReference type="PROSITE" id="PS50082">
    <property type="entry name" value="WD_REPEATS_2"/>
    <property type="match status" value="1"/>
</dbReference>
<keyword evidence="6" id="KW-1185">Reference proteome</keyword>
<sequence length="1506" mass="168840">MSWFSLVKCCGDEPESLPPPRTSAVVQGSTSAPVPGEIVPLGSLRPVNSPVSPVPSQNSQQAQPTDVAAKQQEVFQELWLKAMTQVKASKDGQKLNEVLKTQQISHLEDGDITVTDLFKSLQDEMKRVGLRGKLADMMEDIVPFLNRFAIVGDVAISANPNPAAFPWAAVRFLLLNLTAGQEIRAKIIEGMAEMTILVYQCSVYQEVHLTQAELDTHSTQEKLEEAIVESFVVSIKFLGFALRQQRSAAKAVTDAWKTEDFTGYLTDLTTAKDRLHDAGHMCEIYRGSENHGVLKDMYKIVRQEAITMAEDRAKAQLKDLLVDPKDAVDHMHYPSNSFCLDGTRVAVLEDIKNWAKDPKSPTVCWLPGLAGTGKSTIARTIARDMKGSSFGGAFFFKKGAGNRGNGRFLFSVIAYQLAINIPPLRQNIVDVVEQDDSSVVAPKDIQWRRLVQEPLIAMRNTGFDKPLLLVIDALDECEEDDRGEILTLLASCPTSLKVFITSRPELDIDGHFAKTRLHREIVLHRVDPGTIEQDINTFIRHAISNFVLEYNRAHPQDCMQLQPDWPGNDKTQLLVSRSLPLFIAAATFIRMVKDRHWTKSPDEKIDFIIETSAKVHSQYDPLYKPVLSLILSHSPEDDHYEIITNFTVIIGSFVLLGNSLSVTSLANLLNVEPRVVFGQVDPLRSVIDVPSDDSPIRLFHLSFRDYLVNKSAGGLQVHEANTHKTLAIKCIELMKRKLKQDMCGLGSPGVNRSKVDSETIQKSIPSEVQYACLYWVYHLKLSLDLSPYGDDEYCNNILSEFRSNLFLTWLEVLCFIGRVSDSVEIISELQNLARGDERAEMHQFCQDAMQFVRYFGDCINRTPLQLYFSGVMFAPRLSTAPQPFEHRQYPEWISGPCNNDQSWPQTQQMLQTHYAAIKSINFLQNGRLASVNAEGRVEIWDPASGRCLQSLALSPEDESFSRISSWKSSKIAIASKKGIRIWDLDNSSCYPKLVPIGEEAPELAFSDDGQLLCCAVAYWNSEDGEYTPMLQVWDTEARKFLREFQSPSKDPIFLSGQGQRLASTKDKSLIVSHWDRYHDISWDVIGLCDEEASLEFSLDGTLIASHLRYSGNSSPYPVQIWSLDTKQCLYKFELHARDVALTNKRLAISHPTGGATIIDLEDGLVCGTTSEENYSDINISHDGGFLASFDFEKLKTWDLSKATSIADFDYHKTPPSLITLIADGNTLLSASESDIKIWDICNQVCKETCEIDNVLHLDSQRLASAQCAPYFAIITYSDLEIWQIAPLRRKKVIEMGNLVTCLSISDDGRRLVVGYSTKVELWHLKPFIRTDTLTADGYVKSVVSSDDASQVVIATERSIEVWKLPGTRLLKVPLPEVSINQNTPPFTLVMRGQRLMCCRSAMHVWDIKTGKLLVRWQPGSDDQAPVFDVSFFNFGETVESGDSNYVTLKSFYLTRSRNWVVKDGEKVLWLPLEYQAQPGMSTVILTGSTIVLGSGSGRVLFLPFRH</sequence>
<evidence type="ECO:0000259" key="4">
    <source>
        <dbReference type="PROSITE" id="PS50837"/>
    </source>
</evidence>
<keyword evidence="2" id="KW-0853">WD repeat</keyword>
<dbReference type="STRING" id="2594813.A0A395MLD9"/>
<dbReference type="GO" id="GO:0016301">
    <property type="term" value="F:kinase activity"/>
    <property type="evidence" value="ECO:0007669"/>
    <property type="project" value="UniProtKB-KW"/>
</dbReference>